<gene>
    <name evidence="2" type="ORF">PHPALM_4859</name>
</gene>
<evidence type="ECO:0000313" key="2">
    <source>
        <dbReference type="EMBL" id="POM77715.1"/>
    </source>
</evidence>
<dbReference type="EMBL" id="NCKW01002379">
    <property type="protein sequence ID" value="POM77715.1"/>
    <property type="molecule type" value="Genomic_DNA"/>
</dbReference>
<evidence type="ECO:0000256" key="1">
    <source>
        <dbReference type="SAM" id="MobiDB-lite"/>
    </source>
</evidence>
<dbReference type="AlphaFoldDB" id="A0A2P4YIT7"/>
<protein>
    <submittedName>
        <fullName evidence="2">Thymidylate synthase</fullName>
    </submittedName>
</protein>
<proteinExistence type="predicted"/>
<accession>A0A2P4YIT7</accession>
<comment type="caution">
    <text evidence="2">The sequence shown here is derived from an EMBL/GenBank/DDBJ whole genome shotgun (WGS) entry which is preliminary data.</text>
</comment>
<name>A0A2P4YIT7_9STRA</name>
<evidence type="ECO:0000313" key="3">
    <source>
        <dbReference type="Proteomes" id="UP000237271"/>
    </source>
</evidence>
<organism evidence="2 3">
    <name type="scientific">Phytophthora palmivora</name>
    <dbReference type="NCBI Taxonomy" id="4796"/>
    <lineage>
        <taxon>Eukaryota</taxon>
        <taxon>Sar</taxon>
        <taxon>Stramenopiles</taxon>
        <taxon>Oomycota</taxon>
        <taxon>Peronosporomycetes</taxon>
        <taxon>Peronosporales</taxon>
        <taxon>Peronosporaceae</taxon>
        <taxon>Phytophthora</taxon>
    </lineage>
</organism>
<feature type="region of interest" description="Disordered" evidence="1">
    <location>
        <begin position="28"/>
        <end position="56"/>
    </location>
</feature>
<sequence>MAVDTNDLSDNSLPGALSSIASHAAENPSLGVEIDSDFQDWRGEEGDSLDSVADNDDSLEAVEECWDIPISGMAGIPLEKLKQEYERCMRLSTEDLDYEPAVYMREGSELLSQLRDQLCKIEEADVGVPGKTTPEMEDQVRRILEYHRKIFL</sequence>
<reference evidence="2 3" key="1">
    <citation type="journal article" date="2017" name="Genome Biol. Evol.">
        <title>Phytophthora megakarya and P. palmivora, closely related causal agents of cacao black pod rot, underwent increases in genome sizes and gene numbers by different mechanisms.</title>
        <authorList>
            <person name="Ali S.S."/>
            <person name="Shao J."/>
            <person name="Lary D.J."/>
            <person name="Kronmiller B."/>
            <person name="Shen D."/>
            <person name="Strem M.D."/>
            <person name="Amoako-Attah I."/>
            <person name="Akrofi A.Y."/>
            <person name="Begoude B.A."/>
            <person name="Ten Hoopen G.M."/>
            <person name="Coulibaly K."/>
            <person name="Kebe B.I."/>
            <person name="Melnick R.L."/>
            <person name="Guiltinan M.J."/>
            <person name="Tyler B.M."/>
            <person name="Meinhardt L.W."/>
            <person name="Bailey B.A."/>
        </authorList>
    </citation>
    <scope>NUCLEOTIDE SEQUENCE [LARGE SCALE GENOMIC DNA]</scope>
    <source>
        <strain evidence="3">sbr112.9</strain>
    </source>
</reference>
<keyword evidence="3" id="KW-1185">Reference proteome</keyword>
<dbReference type="OrthoDB" id="144732at2759"/>
<dbReference type="Proteomes" id="UP000237271">
    <property type="component" value="Unassembled WGS sequence"/>
</dbReference>